<dbReference type="PANTHER" id="PTHR10992">
    <property type="entry name" value="METHYLESTERASE FAMILY MEMBER"/>
    <property type="match status" value="1"/>
</dbReference>
<accession>A0AAV3RKA5</accession>
<protein>
    <submittedName>
        <fullName evidence="3">Esterase</fullName>
    </submittedName>
</protein>
<dbReference type="PANTHER" id="PTHR10992:SF1083">
    <property type="entry name" value="METHYLESTERASE 1"/>
    <property type="match status" value="1"/>
</dbReference>
<dbReference type="Proteomes" id="UP001454036">
    <property type="component" value="Unassembled WGS sequence"/>
</dbReference>
<keyword evidence="4" id="KW-1185">Reference proteome</keyword>
<dbReference type="GO" id="GO:0080031">
    <property type="term" value="F:methyl salicylate esterase activity"/>
    <property type="evidence" value="ECO:0007669"/>
    <property type="project" value="TreeGrafter"/>
</dbReference>
<dbReference type="AlphaFoldDB" id="A0AAV3RKA5"/>
<evidence type="ECO:0000313" key="3">
    <source>
        <dbReference type="EMBL" id="GAA0175550.1"/>
    </source>
</evidence>
<comment type="caution">
    <text evidence="3">The sequence shown here is derived from an EMBL/GenBank/DDBJ whole genome shotgun (WGS) entry which is preliminary data.</text>
</comment>
<dbReference type="EMBL" id="BAABME010009647">
    <property type="protein sequence ID" value="GAA0175550.1"/>
    <property type="molecule type" value="Genomic_DNA"/>
</dbReference>
<evidence type="ECO:0000313" key="4">
    <source>
        <dbReference type="Proteomes" id="UP001454036"/>
    </source>
</evidence>
<reference evidence="3 4" key="1">
    <citation type="submission" date="2024-01" db="EMBL/GenBank/DDBJ databases">
        <title>The complete chloroplast genome sequence of Lithospermum erythrorhizon: insights into the phylogenetic relationship among Boraginaceae species and the maternal lineages of purple gromwells.</title>
        <authorList>
            <person name="Okada T."/>
            <person name="Watanabe K."/>
        </authorList>
    </citation>
    <scope>NUCLEOTIDE SEQUENCE [LARGE SCALE GENOMIC DNA]</scope>
</reference>
<sequence length="306" mass="34187">MASNKTLHNPWNCTLLIFDIPRLLIYVSMIQLHLSSANCTTQLSSSNKQTFYLVHGVGHGAWCWFKLVPLLEAAGHKVTTIDLSASGINTKHLQDLRSFNDYSAPLLDLMDSLPLDEKVVLVGHSFGGMSISLAMDMYPNKISVAIFVSAFLPDTTHVPSYVLATFLLQLNTTETLIDTQLYLVDRPNQTPLEAILFGPDALKYSIYHLSPPEDLELAKLLVRESSLFVDDLSIANKLSEEGFGSVKKVYIKNEQDKTISGDFQRWMIENEGLEEVKDINNADHMSMISRPQALCKLLLEVAQELS</sequence>
<dbReference type="GO" id="GO:0009696">
    <property type="term" value="P:salicylic acid metabolic process"/>
    <property type="evidence" value="ECO:0007669"/>
    <property type="project" value="TreeGrafter"/>
</dbReference>
<organism evidence="3 4">
    <name type="scientific">Lithospermum erythrorhizon</name>
    <name type="common">Purple gromwell</name>
    <name type="synonym">Lithospermum officinale var. erythrorhizon</name>
    <dbReference type="NCBI Taxonomy" id="34254"/>
    <lineage>
        <taxon>Eukaryota</taxon>
        <taxon>Viridiplantae</taxon>
        <taxon>Streptophyta</taxon>
        <taxon>Embryophyta</taxon>
        <taxon>Tracheophyta</taxon>
        <taxon>Spermatophyta</taxon>
        <taxon>Magnoliopsida</taxon>
        <taxon>eudicotyledons</taxon>
        <taxon>Gunneridae</taxon>
        <taxon>Pentapetalae</taxon>
        <taxon>asterids</taxon>
        <taxon>lamiids</taxon>
        <taxon>Boraginales</taxon>
        <taxon>Boraginaceae</taxon>
        <taxon>Boraginoideae</taxon>
        <taxon>Lithospermeae</taxon>
        <taxon>Lithospermum</taxon>
    </lineage>
</organism>
<dbReference type="InterPro" id="IPR045889">
    <property type="entry name" value="MES/HNL"/>
</dbReference>
<dbReference type="Gene3D" id="3.40.50.1820">
    <property type="entry name" value="alpha/beta hydrolase"/>
    <property type="match status" value="1"/>
</dbReference>
<evidence type="ECO:0000256" key="1">
    <source>
        <dbReference type="ARBA" id="ARBA00022801"/>
    </source>
</evidence>
<dbReference type="InterPro" id="IPR029058">
    <property type="entry name" value="AB_hydrolase_fold"/>
</dbReference>
<name>A0AAV3RKA5_LITER</name>
<dbReference type="GO" id="GO:0009694">
    <property type="term" value="P:jasmonic acid metabolic process"/>
    <property type="evidence" value="ECO:0007669"/>
    <property type="project" value="TreeGrafter"/>
</dbReference>
<dbReference type="GO" id="GO:0080030">
    <property type="term" value="F:methyl indole-3-acetate esterase activity"/>
    <property type="evidence" value="ECO:0007669"/>
    <property type="project" value="TreeGrafter"/>
</dbReference>
<dbReference type="FunFam" id="3.40.50.1820:FF:000051">
    <property type="entry name" value="(S)-hydroxynitrile lyase"/>
    <property type="match status" value="1"/>
</dbReference>
<feature type="domain" description="AB hydrolase-1" evidence="2">
    <location>
        <begin position="50"/>
        <end position="290"/>
    </location>
</feature>
<dbReference type="GO" id="GO:0080032">
    <property type="term" value="F:methyl jasmonate esterase activity"/>
    <property type="evidence" value="ECO:0007669"/>
    <property type="project" value="TreeGrafter"/>
</dbReference>
<dbReference type="InterPro" id="IPR000073">
    <property type="entry name" value="AB_hydrolase_1"/>
</dbReference>
<dbReference type="SUPFAM" id="SSF53474">
    <property type="entry name" value="alpha/beta-Hydrolases"/>
    <property type="match status" value="1"/>
</dbReference>
<gene>
    <name evidence="3" type="ORF">LIER_28699</name>
</gene>
<evidence type="ECO:0000259" key="2">
    <source>
        <dbReference type="Pfam" id="PF00561"/>
    </source>
</evidence>
<keyword evidence="1" id="KW-0378">Hydrolase</keyword>
<proteinExistence type="predicted"/>
<dbReference type="Pfam" id="PF00561">
    <property type="entry name" value="Abhydrolase_1"/>
    <property type="match status" value="1"/>
</dbReference>